<dbReference type="SUPFAM" id="SSF55781">
    <property type="entry name" value="GAF domain-like"/>
    <property type="match status" value="1"/>
</dbReference>
<dbReference type="EMBL" id="DACTUL010000008">
    <property type="protein sequence ID" value="HAT6343758.1"/>
    <property type="molecule type" value="Genomic_DNA"/>
</dbReference>
<dbReference type="GO" id="GO:0008081">
    <property type="term" value="F:phosphoric diester hydrolase activity"/>
    <property type="evidence" value="ECO:0007669"/>
    <property type="project" value="UniProtKB-ARBA"/>
</dbReference>
<dbReference type="PANTHER" id="PTHR45228">
    <property type="entry name" value="CYCLIC DI-GMP PHOSPHODIESTERASE TM_0186-RELATED"/>
    <property type="match status" value="1"/>
</dbReference>
<proteinExistence type="predicted"/>
<dbReference type="PROSITE" id="PS51832">
    <property type="entry name" value="HD_GYP"/>
    <property type="match status" value="1"/>
</dbReference>
<dbReference type="InterPro" id="IPR003607">
    <property type="entry name" value="HD/PDEase_dom"/>
</dbReference>
<sequence length="436" mass="48985">MANQKLYSRHGGIEQYLRRGRIVPRQARFEPIRADGGTLAPSARRLLSFNSILQEREDGCHYTPCRQTGGKDGMDSSFGERMQNVHATLRQRFDKLSRVAIAIYDQHTDRLKTFAHSTEGSSPLVQYEVKLSEVPSLRYLAEHKQPRVLDTLDSLLGSPSEHSRKLLAAGYESSYTEPLLFNSKLFGFLFCDAREPGYFDPAIRGELAAYAQILAAIIAVEFFSIQTLSGALTTAREFSRYRDEETANHLHRMSAYSQLIARAVVTRYPLSDEEVEFIYLFSELHDIGKIAVPDAILLKPGKLTSEEYGVMKIHPLKGREMIALMISEFGLDGIHHTDMLKNIIAYHHERFDGQGYPEGLAGEAIPLEARIVAVADVFDALTSERPYKQAWTFEAAFAYLETHAGSQFDPACVAAALCNKEAFRAIHQQYREPAAS</sequence>
<dbReference type="PANTHER" id="PTHR45228:SF1">
    <property type="entry name" value="CYCLIC DI-GMP PHOSPHODIESTERASE TM_0186"/>
    <property type="match status" value="1"/>
</dbReference>
<dbReference type="Proteomes" id="UP000859505">
    <property type="component" value="Unassembled WGS sequence"/>
</dbReference>
<evidence type="ECO:0000313" key="2">
    <source>
        <dbReference type="EMBL" id="HAT6343758.1"/>
    </source>
</evidence>
<reference evidence="2" key="2">
    <citation type="submission" date="2020-01" db="EMBL/GenBank/DDBJ databases">
        <authorList>
            <consortium name="NCBI Pathogen Detection Project"/>
        </authorList>
    </citation>
    <scope>NUCLEOTIDE SEQUENCE</scope>
    <source>
        <strain evidence="2">OLC2673_Aeromonas</strain>
    </source>
</reference>
<dbReference type="InterPro" id="IPR029016">
    <property type="entry name" value="GAF-like_dom_sf"/>
</dbReference>
<reference evidence="2" key="1">
    <citation type="journal article" date="2018" name="Genome Biol.">
        <title>SKESA: strategic k-mer extension for scrupulous assemblies.</title>
        <authorList>
            <person name="Souvorov A."/>
            <person name="Agarwala R."/>
            <person name="Lipman D.J."/>
        </authorList>
    </citation>
    <scope>NUCLEOTIDE SEQUENCE</scope>
    <source>
        <strain evidence="2">OLC2673_Aeromonas</strain>
    </source>
</reference>
<evidence type="ECO:0000313" key="3">
    <source>
        <dbReference type="Proteomes" id="UP000859505"/>
    </source>
</evidence>
<gene>
    <name evidence="2" type="ORF">JAJ28_001471</name>
</gene>
<dbReference type="Pfam" id="PF13487">
    <property type="entry name" value="HD_5"/>
    <property type="match status" value="1"/>
</dbReference>
<organism evidence="2 3">
    <name type="scientific">Aeromonas hydrophila</name>
    <dbReference type="NCBI Taxonomy" id="644"/>
    <lineage>
        <taxon>Bacteria</taxon>
        <taxon>Pseudomonadati</taxon>
        <taxon>Pseudomonadota</taxon>
        <taxon>Gammaproteobacteria</taxon>
        <taxon>Aeromonadales</taxon>
        <taxon>Aeromonadaceae</taxon>
        <taxon>Aeromonas</taxon>
    </lineage>
</organism>
<accession>A0AAD3U9A5</accession>
<evidence type="ECO:0000259" key="1">
    <source>
        <dbReference type="PROSITE" id="PS51832"/>
    </source>
</evidence>
<dbReference type="InterPro" id="IPR052020">
    <property type="entry name" value="Cyclic_di-GMP/3'3'-cGAMP_PDE"/>
</dbReference>
<dbReference type="InterPro" id="IPR037522">
    <property type="entry name" value="HD_GYP_dom"/>
</dbReference>
<dbReference type="AlphaFoldDB" id="A0AAD3U9A5"/>
<dbReference type="SMART" id="SM00471">
    <property type="entry name" value="HDc"/>
    <property type="match status" value="1"/>
</dbReference>
<dbReference type="SUPFAM" id="SSF109604">
    <property type="entry name" value="HD-domain/PDEase-like"/>
    <property type="match status" value="1"/>
</dbReference>
<name>A0AAD3U9A5_AERHY</name>
<dbReference type="Gene3D" id="3.30.450.40">
    <property type="match status" value="1"/>
</dbReference>
<dbReference type="CDD" id="cd00077">
    <property type="entry name" value="HDc"/>
    <property type="match status" value="1"/>
</dbReference>
<comment type="caution">
    <text evidence="2">The sequence shown here is derived from an EMBL/GenBank/DDBJ whole genome shotgun (WGS) entry which is preliminary data.</text>
</comment>
<feature type="domain" description="HD-GYP" evidence="1">
    <location>
        <begin position="224"/>
        <end position="432"/>
    </location>
</feature>
<protein>
    <submittedName>
        <fullName evidence="2">HD domain-containing protein</fullName>
    </submittedName>
</protein>
<dbReference type="Gene3D" id="1.10.3210.10">
    <property type="entry name" value="Hypothetical protein af1432"/>
    <property type="match status" value="1"/>
</dbReference>